<dbReference type="Proteomes" id="UP000654345">
    <property type="component" value="Unassembled WGS sequence"/>
</dbReference>
<keyword evidence="3" id="KW-1185">Reference proteome</keyword>
<name>A0ABQ3UUT9_9CHLR</name>
<evidence type="ECO:0000313" key="3">
    <source>
        <dbReference type="Proteomes" id="UP000654345"/>
    </source>
</evidence>
<evidence type="ECO:0000313" key="2">
    <source>
        <dbReference type="EMBL" id="GHO56157.1"/>
    </source>
</evidence>
<evidence type="ECO:0000256" key="1">
    <source>
        <dbReference type="SAM" id="MobiDB-lite"/>
    </source>
</evidence>
<organism evidence="2 3">
    <name type="scientific">Ktedonobacter robiniae</name>
    <dbReference type="NCBI Taxonomy" id="2778365"/>
    <lineage>
        <taxon>Bacteria</taxon>
        <taxon>Bacillati</taxon>
        <taxon>Chloroflexota</taxon>
        <taxon>Ktedonobacteria</taxon>
        <taxon>Ktedonobacterales</taxon>
        <taxon>Ktedonobacteraceae</taxon>
        <taxon>Ktedonobacter</taxon>
    </lineage>
</organism>
<feature type="region of interest" description="Disordered" evidence="1">
    <location>
        <begin position="59"/>
        <end position="81"/>
    </location>
</feature>
<sequence length="81" mass="8953">MGYLMRQKQVLLIKTGDRVRAVVPGGFAAHGTHTGRIAVRANRQFRMGRGKEDTRAFLSGAPTDQRLRLRHGGHDPACLTD</sequence>
<proteinExistence type="predicted"/>
<gene>
    <name evidence="2" type="ORF">KSB_46320</name>
</gene>
<reference evidence="2 3" key="1">
    <citation type="journal article" date="2021" name="Int. J. Syst. Evol. Microbiol.">
        <title>Reticulibacter mediterranei gen. nov., sp. nov., within the new family Reticulibacteraceae fam. nov., and Ktedonospora formicarum gen. nov., sp. nov., Ktedonobacter robiniae sp. nov., Dictyobacter formicarum sp. nov. and Dictyobacter arantiisoli sp. nov., belonging to the class Ktedonobacteria.</title>
        <authorList>
            <person name="Yabe S."/>
            <person name="Zheng Y."/>
            <person name="Wang C.M."/>
            <person name="Sakai Y."/>
            <person name="Abe K."/>
            <person name="Yokota A."/>
            <person name="Donadio S."/>
            <person name="Cavaletti L."/>
            <person name="Monciardini P."/>
        </authorList>
    </citation>
    <scope>NUCLEOTIDE SEQUENCE [LARGE SCALE GENOMIC DNA]</scope>
    <source>
        <strain evidence="2 3">SOSP1-30</strain>
    </source>
</reference>
<dbReference type="EMBL" id="BNJG01000002">
    <property type="protein sequence ID" value="GHO56157.1"/>
    <property type="molecule type" value="Genomic_DNA"/>
</dbReference>
<protein>
    <submittedName>
        <fullName evidence="2">Uncharacterized protein</fullName>
    </submittedName>
</protein>
<comment type="caution">
    <text evidence="2">The sequence shown here is derived from an EMBL/GenBank/DDBJ whole genome shotgun (WGS) entry which is preliminary data.</text>
</comment>
<accession>A0ABQ3UUT9</accession>